<gene>
    <name evidence="8" type="ORF">KGF57_004741</name>
</gene>
<evidence type="ECO:0000256" key="5">
    <source>
        <dbReference type="PIRNR" id="PIRNR017179"/>
    </source>
</evidence>
<dbReference type="GO" id="GO:0031332">
    <property type="term" value="C:RNAi effector complex"/>
    <property type="evidence" value="ECO:0007669"/>
    <property type="project" value="InterPro"/>
</dbReference>
<dbReference type="EMBL" id="JAIHNG010000163">
    <property type="protein sequence ID" value="KAI5949531.1"/>
    <property type="molecule type" value="Genomic_DNA"/>
</dbReference>
<evidence type="ECO:0000259" key="6">
    <source>
        <dbReference type="PROSITE" id="PS50304"/>
    </source>
</evidence>
<dbReference type="GO" id="GO:0004518">
    <property type="term" value="F:nuclease activity"/>
    <property type="evidence" value="ECO:0007669"/>
    <property type="project" value="TreeGrafter"/>
</dbReference>
<dbReference type="Pfam" id="PF00567">
    <property type="entry name" value="TUDOR"/>
    <property type="match status" value="1"/>
</dbReference>
<dbReference type="GO" id="GO:0003723">
    <property type="term" value="F:RNA binding"/>
    <property type="evidence" value="ECO:0007669"/>
    <property type="project" value="UniProtKB-UniRule"/>
</dbReference>
<feature type="domain" description="TNase-like" evidence="7">
    <location>
        <begin position="306"/>
        <end position="451"/>
    </location>
</feature>
<keyword evidence="2 5" id="KW-0963">Cytoplasm</keyword>
<feature type="domain" description="Tudor" evidence="6">
    <location>
        <begin position="684"/>
        <end position="740"/>
    </location>
</feature>
<dbReference type="SMART" id="SM00318">
    <property type="entry name" value="SNc"/>
    <property type="match status" value="4"/>
</dbReference>
<accession>A0AAD5BAR4</accession>
<dbReference type="AlphaFoldDB" id="A0AAD5BAR4"/>
<protein>
    <submittedName>
        <fullName evidence="8">Uncharacterized protein</fullName>
    </submittedName>
</protein>
<evidence type="ECO:0000256" key="3">
    <source>
        <dbReference type="ARBA" id="ARBA00022737"/>
    </source>
</evidence>
<dbReference type="FunFam" id="2.30.30.140:FF:000018">
    <property type="entry name" value="Serine/threonine-protein kinase 31"/>
    <property type="match status" value="1"/>
</dbReference>
<dbReference type="SUPFAM" id="SSF63748">
    <property type="entry name" value="Tudor/PWWP/MBT"/>
    <property type="match status" value="1"/>
</dbReference>
<dbReference type="GeneID" id="76152785"/>
<dbReference type="GO" id="GO:0006402">
    <property type="term" value="P:mRNA catabolic process"/>
    <property type="evidence" value="ECO:0007669"/>
    <property type="project" value="UniProtKB-UniRule"/>
</dbReference>
<evidence type="ECO:0000256" key="4">
    <source>
        <dbReference type="ARBA" id="ARBA00023128"/>
    </source>
</evidence>
<keyword evidence="4" id="KW-0496">Mitochondrion</keyword>
<reference evidence="8 9" key="1">
    <citation type="journal article" date="2022" name="DNA Res.">
        <title>Genome analysis of five recently described species of the CUG-Ser clade uncovers Candida theae as a new hybrid lineage with pathogenic potential in the Candida parapsilosis species complex.</title>
        <authorList>
            <person name="Mixao V."/>
            <person name="Del Olmo V."/>
            <person name="Hegedusova E."/>
            <person name="Saus E."/>
            <person name="Pryszcz L."/>
            <person name="Cillingova A."/>
            <person name="Nosek J."/>
            <person name="Gabaldon T."/>
        </authorList>
    </citation>
    <scope>NUCLEOTIDE SEQUENCE [LARGE SCALE GENOMIC DNA]</scope>
    <source>
        <strain evidence="8 9">CBS 12239</strain>
    </source>
</reference>
<dbReference type="GO" id="GO:0005634">
    <property type="term" value="C:nucleus"/>
    <property type="evidence" value="ECO:0007669"/>
    <property type="project" value="TreeGrafter"/>
</dbReference>
<keyword evidence="3" id="KW-0677">Repeat</keyword>
<sequence length="865" mass="95582">MSVFVAKVKNVLSGDTVVVTPPKSTQIPPPERVITLQYVRPIDDVLSKEYLRQLLIGKEVKIKVEGKAGTREFGDLKAPIFDSLIEYLLTNGYVKLRDNVPEEVQDHLQQIETKAKQQQAGLWNEKLKRVQLSPLDDEITSVSQTQPLKFVVQKVISGDRIVAYIYVNDYKVSESTFLLAGVKTPRTDDANQPAHLVKVAQQAKLFIEEKLLTTKATLTASIIGKSQSGVPIAVVNHPSGNDVSEKLLELGYAEIVDWQSTLVGATTMSKLRKAEQTAKALGKGIFANAIRPSTSAGQGSRLKVGNTVNVAIVRVIGADTLAVRVAGGSDEEAVVQLASIRAPKPKDTTLTTDSAKQQAIVATAREFVRSNFIGKQFQAHVDGYREANKELGIEERPLVTISELSESIVAKGIASVIKHGKSTEHERASNWDKLVELEEVAKKQKKGIYGDLDKFATVSSRIVDASETQAKAKTFLNGFKSKGRVSGFHISYVPRVNKVKLFNPKESLTLNLILGGIANDDSEEGVKYITKKFFQRPIEFEVYDIDKVGSFIGNLYHGPSLVQKDLVSQGLVKLSDFVNTNPEASILINAEDKAREQQKGIWKGYDPNAEKEVAKTTSQLQTASITKPEFFDVAVTHINEDGVLYFQKDLNKLDQFESEFDRFHAQTPSASKSSQDLPAGLEKAPRKGELVSAKFDGKYYRAKSLGVVKGKVEVSFIDYGNIDYVGVKELRSLPTKYASIPPFAFSATLQNLQLPPRNTDYYTTAIEFLEDLTLDKKLVASVLPGKNTTYESILYDAEESLKDATYTINKELVSQGWAIVEPKTVNPAVKKYVEELVDVQKTAKSHHRGCWEFGDVSFEEESLLV</sequence>
<dbReference type="PROSITE" id="PS50830">
    <property type="entry name" value="TNASE_3"/>
    <property type="match status" value="2"/>
</dbReference>
<proteinExistence type="predicted"/>
<evidence type="ECO:0000313" key="9">
    <source>
        <dbReference type="Proteomes" id="UP001204833"/>
    </source>
</evidence>
<dbReference type="Gene3D" id="2.40.50.90">
    <property type="match status" value="5"/>
</dbReference>
<dbReference type="InterPro" id="IPR016071">
    <property type="entry name" value="Staphylococal_nuclease_OB-fold"/>
</dbReference>
<dbReference type="RefSeq" id="XP_051606875.1">
    <property type="nucleotide sequence ID" value="XM_051754283.1"/>
</dbReference>
<dbReference type="Pfam" id="PF00565">
    <property type="entry name" value="SNase"/>
    <property type="match status" value="3"/>
</dbReference>
<evidence type="ECO:0000256" key="1">
    <source>
        <dbReference type="ARBA" id="ARBA00004496"/>
    </source>
</evidence>
<comment type="caution">
    <text evidence="8">The sequence shown here is derived from an EMBL/GenBank/DDBJ whole genome shotgun (WGS) entry which is preliminary data.</text>
</comment>
<dbReference type="InterPro" id="IPR002999">
    <property type="entry name" value="Tudor"/>
</dbReference>
<dbReference type="PROSITE" id="PS50304">
    <property type="entry name" value="TUDOR"/>
    <property type="match status" value="1"/>
</dbReference>
<organism evidence="8 9">
    <name type="scientific">Candida theae</name>
    <dbReference type="NCBI Taxonomy" id="1198502"/>
    <lineage>
        <taxon>Eukaryota</taxon>
        <taxon>Fungi</taxon>
        <taxon>Dikarya</taxon>
        <taxon>Ascomycota</taxon>
        <taxon>Saccharomycotina</taxon>
        <taxon>Pichiomycetes</taxon>
        <taxon>Debaryomycetaceae</taxon>
        <taxon>Candida/Lodderomyces clade</taxon>
        <taxon>Candida</taxon>
    </lineage>
</organism>
<evidence type="ECO:0000259" key="7">
    <source>
        <dbReference type="PROSITE" id="PS50830"/>
    </source>
</evidence>
<dbReference type="SMART" id="SM00333">
    <property type="entry name" value="TUDOR"/>
    <property type="match status" value="1"/>
</dbReference>
<dbReference type="GO" id="GO:0005829">
    <property type="term" value="C:cytosol"/>
    <property type="evidence" value="ECO:0007669"/>
    <property type="project" value="UniProtKB-UniRule"/>
</dbReference>
<dbReference type="PANTHER" id="PTHR12302">
    <property type="entry name" value="EBNA2 BINDING PROTEIN P100"/>
    <property type="match status" value="1"/>
</dbReference>
<name>A0AAD5BAR4_9ASCO</name>
<dbReference type="GO" id="GO:0031047">
    <property type="term" value="P:regulatory ncRNA-mediated gene silencing"/>
    <property type="evidence" value="ECO:0007669"/>
    <property type="project" value="UniProtKB-UniRule"/>
</dbReference>
<dbReference type="Proteomes" id="UP001204833">
    <property type="component" value="Unassembled WGS sequence"/>
</dbReference>
<dbReference type="PANTHER" id="PTHR12302:SF2">
    <property type="entry name" value="STAPHYLOCOCCAL NUCLEASE DOMAIN-CONTAINING PROTEIN 1"/>
    <property type="match status" value="1"/>
</dbReference>
<dbReference type="InterPro" id="IPR035437">
    <property type="entry name" value="SNase_OB-fold_sf"/>
</dbReference>
<feature type="domain" description="TNase-like" evidence="7">
    <location>
        <begin position="146"/>
        <end position="288"/>
    </location>
</feature>
<evidence type="ECO:0000256" key="2">
    <source>
        <dbReference type="ARBA" id="ARBA00022490"/>
    </source>
</evidence>
<dbReference type="PIRSF" id="PIRSF017179">
    <property type="entry name" value="RISC-Tudor-SN"/>
    <property type="match status" value="1"/>
</dbReference>
<keyword evidence="9" id="KW-1185">Reference proteome</keyword>
<comment type="subcellular location">
    <subcellularLocation>
        <location evidence="1 5">Cytoplasm</location>
    </subcellularLocation>
</comment>
<dbReference type="InterPro" id="IPR016685">
    <property type="entry name" value="Silence_cplx_Nase-comp_TudorSN"/>
</dbReference>
<dbReference type="SUPFAM" id="SSF50199">
    <property type="entry name" value="Staphylococcal nuclease"/>
    <property type="match status" value="5"/>
</dbReference>
<dbReference type="Gene3D" id="2.30.30.140">
    <property type="match status" value="1"/>
</dbReference>
<evidence type="ECO:0000313" key="8">
    <source>
        <dbReference type="EMBL" id="KAI5949531.1"/>
    </source>
</evidence>